<dbReference type="Gene3D" id="3.20.20.140">
    <property type="entry name" value="Metal-dependent hydrolases"/>
    <property type="match status" value="1"/>
</dbReference>
<dbReference type="PANTHER" id="PTHR43794">
    <property type="entry name" value="AMINOHYDROLASE SSNA-RELATED"/>
    <property type="match status" value="1"/>
</dbReference>
<evidence type="ECO:0000256" key="1">
    <source>
        <dbReference type="ARBA" id="ARBA00006745"/>
    </source>
</evidence>
<dbReference type="InterPro" id="IPR006311">
    <property type="entry name" value="TAT_signal"/>
</dbReference>
<dbReference type="SUPFAM" id="SSF51338">
    <property type="entry name" value="Composite domain of metallo-dependent hydrolases"/>
    <property type="match status" value="1"/>
</dbReference>
<dbReference type="InterPro" id="IPR006680">
    <property type="entry name" value="Amidohydro-rel"/>
</dbReference>
<feature type="chain" id="PRO_5047170034" evidence="3">
    <location>
        <begin position="31"/>
        <end position="473"/>
    </location>
</feature>
<dbReference type="InterPro" id="IPR032466">
    <property type="entry name" value="Metal_Hydrolase"/>
</dbReference>
<accession>A0ABR7R1E1</accession>
<dbReference type="Gene3D" id="2.30.40.10">
    <property type="entry name" value="Urease, subunit C, domain 1"/>
    <property type="match status" value="1"/>
</dbReference>
<evidence type="ECO:0000313" key="5">
    <source>
        <dbReference type="EMBL" id="MBC9175517.1"/>
    </source>
</evidence>
<evidence type="ECO:0000256" key="2">
    <source>
        <dbReference type="SAM" id="MobiDB-lite"/>
    </source>
</evidence>
<feature type="region of interest" description="Disordered" evidence="2">
    <location>
        <begin position="27"/>
        <end position="47"/>
    </location>
</feature>
<feature type="signal peptide" evidence="3">
    <location>
        <begin position="1"/>
        <end position="30"/>
    </location>
</feature>
<dbReference type="NCBIfam" id="NF006056">
    <property type="entry name" value="PRK08204.1"/>
    <property type="match status" value="1"/>
</dbReference>
<feature type="compositionally biased region" description="Low complexity" evidence="2">
    <location>
        <begin position="38"/>
        <end position="47"/>
    </location>
</feature>
<keyword evidence="6" id="KW-1185">Reference proteome</keyword>
<dbReference type="EMBL" id="JACTUZ010000001">
    <property type="protein sequence ID" value="MBC9175517.1"/>
    <property type="molecule type" value="Genomic_DNA"/>
</dbReference>
<name>A0ABR7R1E1_9PROT</name>
<keyword evidence="3" id="KW-0732">Signal</keyword>
<sequence>MTQDPRLLGRRALLGAASATAALAVTTARAQDAEPEEPAAQPAQGARPGEYLITGAHLLTMDDKLGEIANGAVHVRDGAIVAVGADIQAPGAERIEARGAVVMPGFVDTHWHLWATLARGLGSKGGFDKAMAALAQKFQPQDNVLGVRLSMAEAVHAGITTVCNYAHNIGSPEAARAEWQAMRESGIRGRFYHGHPSDLPKDKLMDLPGLEALAKENKGDGLVSLGVAARGPDRSLAEIWRREWAAARDLDLPISTHVAYSKAVANSGAIKAMADGSFLGPDVQLIHLTQASDDDLRRVADGGSPVGLCPWTEMQVGFGLPPVARIQKQGLPVGLGVDNLALAGNADAFAMMKLTADLAAAVAGEQGTLTERQVLEWATIGGARSIGMEEQIGSLTPGKRADLIMVRMDAVNTAPASRPDITLVRAAQPANVSLVMIEGRIHKRGGRLIGHDTGKLLRDAGAAFSRLQKEAGI</sequence>
<reference evidence="5 6" key="1">
    <citation type="journal article" date="2009" name="Int. J. Syst. Evol. Microbiol.">
        <title>Transfer of Teichococcus ludipueritiae and Muricoccus roseus to the genus Roseomonas, as Roseomonas ludipueritiae comb. nov. and Roseomonas rosea comb. nov., respectively, and emended description of the genus Roseomonas.</title>
        <authorList>
            <person name="Sanchez-Porro C."/>
            <person name="Gallego V."/>
            <person name="Busse H.J."/>
            <person name="Kampfer P."/>
            <person name="Ventosa A."/>
        </authorList>
    </citation>
    <scope>NUCLEOTIDE SEQUENCE [LARGE SCALE GENOMIC DNA]</scope>
    <source>
        <strain evidence="5 6">DSM 14915</strain>
    </source>
</reference>
<dbReference type="InterPro" id="IPR050287">
    <property type="entry name" value="MTA/SAH_deaminase"/>
</dbReference>
<dbReference type="Proteomes" id="UP000603940">
    <property type="component" value="Unassembled WGS sequence"/>
</dbReference>
<evidence type="ECO:0000259" key="4">
    <source>
        <dbReference type="Pfam" id="PF01979"/>
    </source>
</evidence>
<feature type="domain" description="Amidohydrolase-related" evidence="4">
    <location>
        <begin position="101"/>
        <end position="441"/>
    </location>
</feature>
<protein>
    <submittedName>
        <fullName evidence="5">Amidohydrolase family protein</fullName>
    </submittedName>
</protein>
<comment type="similarity">
    <text evidence="1">Belongs to the metallo-dependent hydrolases superfamily. ATZ/TRZ family.</text>
</comment>
<gene>
    <name evidence="5" type="ORF">IBL25_00985</name>
</gene>
<dbReference type="RefSeq" id="WP_187776673.1">
    <property type="nucleotide sequence ID" value="NZ_JACTUZ010000001.1"/>
</dbReference>
<dbReference type="PANTHER" id="PTHR43794:SF5">
    <property type="entry name" value="CHLOROHYDROLASE FAMILY PROTEIN"/>
    <property type="match status" value="1"/>
</dbReference>
<dbReference type="PROSITE" id="PS51318">
    <property type="entry name" value="TAT"/>
    <property type="match status" value="1"/>
</dbReference>
<dbReference type="Pfam" id="PF01979">
    <property type="entry name" value="Amidohydro_1"/>
    <property type="match status" value="1"/>
</dbReference>
<evidence type="ECO:0000313" key="6">
    <source>
        <dbReference type="Proteomes" id="UP000603940"/>
    </source>
</evidence>
<dbReference type="SUPFAM" id="SSF51556">
    <property type="entry name" value="Metallo-dependent hydrolases"/>
    <property type="match status" value="1"/>
</dbReference>
<dbReference type="InterPro" id="IPR011059">
    <property type="entry name" value="Metal-dep_hydrolase_composite"/>
</dbReference>
<proteinExistence type="inferred from homology"/>
<organism evidence="5 6">
    <name type="scientific">Pseudoroseomonas ludipueritiae</name>
    <dbReference type="NCBI Taxonomy" id="198093"/>
    <lineage>
        <taxon>Bacteria</taxon>
        <taxon>Pseudomonadati</taxon>
        <taxon>Pseudomonadota</taxon>
        <taxon>Alphaproteobacteria</taxon>
        <taxon>Acetobacterales</taxon>
        <taxon>Acetobacteraceae</taxon>
        <taxon>Pseudoroseomonas</taxon>
    </lineage>
</organism>
<comment type="caution">
    <text evidence="5">The sequence shown here is derived from an EMBL/GenBank/DDBJ whole genome shotgun (WGS) entry which is preliminary data.</text>
</comment>
<evidence type="ECO:0000256" key="3">
    <source>
        <dbReference type="SAM" id="SignalP"/>
    </source>
</evidence>